<proteinExistence type="predicted"/>
<accession>W7ULR2</accession>
<dbReference type="AlphaFoldDB" id="W7ULR2"/>
<dbReference type="Proteomes" id="UP000019365">
    <property type="component" value="Unassembled WGS sequence"/>
</dbReference>
<evidence type="ECO:0000313" key="1">
    <source>
        <dbReference type="EMBL" id="EWM52534.1"/>
    </source>
</evidence>
<sequence length="30" mass="3349">MCFLPAAEQYSICCAAHYTVQTKKHICNCA</sequence>
<dbReference type="EMBL" id="ATAX01000035">
    <property type="protein sequence ID" value="EWM52534.1"/>
    <property type="molecule type" value="Genomic_DNA"/>
</dbReference>
<evidence type="ECO:0000313" key="2">
    <source>
        <dbReference type="Proteomes" id="UP000019365"/>
    </source>
</evidence>
<gene>
    <name evidence="1" type="ORF">RF007C_08330</name>
</gene>
<organism evidence="1 2">
    <name type="scientific">Ruminococcus flavefaciens 007c</name>
    <dbReference type="NCBI Taxonomy" id="1341157"/>
    <lineage>
        <taxon>Bacteria</taxon>
        <taxon>Bacillati</taxon>
        <taxon>Bacillota</taxon>
        <taxon>Clostridia</taxon>
        <taxon>Eubacteriales</taxon>
        <taxon>Oscillospiraceae</taxon>
        <taxon>Ruminococcus</taxon>
    </lineage>
</organism>
<keyword evidence="2" id="KW-1185">Reference proteome</keyword>
<reference evidence="1 2" key="1">
    <citation type="journal article" date="2014" name="PLoS ONE">
        <title>Rumen cellulosomics: divergent fiber-degrading strategies revealed by comparative genome-wide analysis of six ruminococcal strains.</title>
        <authorList>
            <person name="Dassa B."/>
            <person name="Borovok I."/>
            <person name="Ruimy-Israeli V."/>
            <person name="Lamed R."/>
            <person name="Flint H.J."/>
            <person name="Duncan S.H."/>
            <person name="Henrissat B."/>
            <person name="Coutinho P."/>
            <person name="Morrison M."/>
            <person name="Mosoni P."/>
            <person name="Yeoman C.J."/>
            <person name="White B.A."/>
            <person name="Bayer E.A."/>
        </authorList>
    </citation>
    <scope>NUCLEOTIDE SEQUENCE [LARGE SCALE GENOMIC DNA]</scope>
    <source>
        <strain evidence="1 2">007c</strain>
    </source>
</reference>
<protein>
    <submittedName>
        <fullName evidence="1">Uncharacterized protein</fullName>
    </submittedName>
</protein>
<name>W7ULR2_RUMFL</name>
<comment type="caution">
    <text evidence="1">The sequence shown here is derived from an EMBL/GenBank/DDBJ whole genome shotgun (WGS) entry which is preliminary data.</text>
</comment>